<reference evidence="1" key="1">
    <citation type="submission" date="2020-11" db="EMBL/GenBank/DDBJ databases">
        <authorList>
            <person name="Davenport K.M."/>
            <person name="Bickhart D.M."/>
            <person name="Smith T.P.L."/>
            <person name="Murdoch B.M."/>
            <person name="Rosen B.D."/>
        </authorList>
    </citation>
    <scope>NUCLEOTIDE SEQUENCE [LARGE SCALE GENOMIC DNA]</scope>
    <source>
        <strain evidence="1">OAR_USU_Benz2616</strain>
    </source>
</reference>
<reference evidence="1" key="2">
    <citation type="submission" date="2025-08" db="UniProtKB">
        <authorList>
            <consortium name="Ensembl"/>
        </authorList>
    </citation>
    <scope>IDENTIFICATION</scope>
</reference>
<proteinExistence type="predicted"/>
<name>A0AC11B6X2_SHEEP</name>
<dbReference type="Ensembl" id="ENSOART00020011277.2">
    <property type="protein sequence ID" value="ENSOARP00020009263.2"/>
    <property type="gene ID" value="ENSOARG00020007386.2"/>
</dbReference>
<reference evidence="1" key="3">
    <citation type="submission" date="2025-09" db="UniProtKB">
        <authorList>
            <consortium name="Ensembl"/>
        </authorList>
    </citation>
    <scope>IDENTIFICATION</scope>
</reference>
<accession>A0AC11B6X2</accession>
<organism evidence="1">
    <name type="scientific">Ovis aries</name>
    <name type="common">Sheep</name>
    <dbReference type="NCBI Taxonomy" id="9940"/>
    <lineage>
        <taxon>Eukaryota</taxon>
        <taxon>Metazoa</taxon>
        <taxon>Chordata</taxon>
        <taxon>Craniata</taxon>
        <taxon>Vertebrata</taxon>
        <taxon>Euteleostomi</taxon>
        <taxon>Mammalia</taxon>
        <taxon>Eutheria</taxon>
        <taxon>Laurasiatheria</taxon>
        <taxon>Artiodactyla</taxon>
        <taxon>Ruminantia</taxon>
        <taxon>Pecora</taxon>
        <taxon>Bovidae</taxon>
        <taxon>Caprinae</taxon>
        <taxon>Ovis</taxon>
    </lineage>
</organism>
<sequence length="309" mass="34951">MTGWRDGRAVLLLPVALLLRWPHSSLELKCGQRMNTSEKSEILGIIGGVPADIRDFPWQIRILENGSHLCGGSILSEWWILTAAHCFKSKNQSTLEVTHGEENLDTQNLTKIKVDKIIIHNYFDSWFYFNDIALLLLKSPLSLGVRMVPICLSEVTNIERWRNCWVSGWGTTVPKRSTETGLRKVNIQLIKWETCSELMPLLTKSMLCAGDLEGGKDACQGDSGGPLVCQKKTRKSEWYQLGIVSWGVGCGQKKQPGVYTQVSSYLSWIEMETKLSKRPYKHEPDSGYTLLLSPWAILVLYFLMFLLSP</sequence>
<protein>
    <submittedName>
        <fullName evidence="1">Uncharacterized protein</fullName>
    </submittedName>
</protein>
<evidence type="ECO:0000313" key="1">
    <source>
        <dbReference type="Ensembl" id="ENSOARP00020009263.2"/>
    </source>
</evidence>